<gene>
    <name evidence="2" type="ORF">L1892_13095</name>
</gene>
<name>A0ABS9DJA6_9ACTN</name>
<dbReference type="Proteomes" id="UP001108089">
    <property type="component" value="Unassembled WGS sequence"/>
</dbReference>
<accession>A0ABS9DJA6</accession>
<evidence type="ECO:0000256" key="1">
    <source>
        <dbReference type="SAM" id="Phobius"/>
    </source>
</evidence>
<keyword evidence="1" id="KW-0472">Membrane</keyword>
<protein>
    <recommendedName>
        <fullName evidence="4">Phosphatidate cytidylyltransferase</fullName>
    </recommendedName>
</protein>
<organism evidence="2 3">
    <name type="scientific">Gordonia tangerina</name>
    <dbReference type="NCBI Taxonomy" id="2911060"/>
    <lineage>
        <taxon>Bacteria</taxon>
        <taxon>Bacillati</taxon>
        <taxon>Actinomycetota</taxon>
        <taxon>Actinomycetes</taxon>
        <taxon>Mycobacteriales</taxon>
        <taxon>Gordoniaceae</taxon>
        <taxon>Gordonia</taxon>
    </lineage>
</organism>
<feature type="transmembrane region" description="Helical" evidence="1">
    <location>
        <begin position="6"/>
        <end position="36"/>
    </location>
</feature>
<keyword evidence="3" id="KW-1185">Reference proteome</keyword>
<evidence type="ECO:0000313" key="3">
    <source>
        <dbReference type="Proteomes" id="UP001108089"/>
    </source>
</evidence>
<evidence type="ECO:0000313" key="2">
    <source>
        <dbReference type="EMBL" id="MCF3939310.1"/>
    </source>
</evidence>
<proteinExistence type="predicted"/>
<evidence type="ECO:0008006" key="4">
    <source>
        <dbReference type="Google" id="ProtNLM"/>
    </source>
</evidence>
<dbReference type="EMBL" id="JAKGCU010000011">
    <property type="protein sequence ID" value="MCF3939310.1"/>
    <property type="molecule type" value="Genomic_DNA"/>
</dbReference>
<dbReference type="RefSeq" id="WP_235724045.1">
    <property type="nucleotide sequence ID" value="NZ_JAKGCU010000011.1"/>
</dbReference>
<keyword evidence="1" id="KW-0812">Transmembrane</keyword>
<reference evidence="2" key="1">
    <citation type="submission" date="2022-01" db="EMBL/GenBank/DDBJ databases">
        <title>Gordonia xiamenensis sp. nov., isolated from surface seawater in Xiamen.</title>
        <authorList>
            <person name="He Y.F."/>
        </authorList>
    </citation>
    <scope>NUCLEOTIDE SEQUENCE</scope>
    <source>
        <strain evidence="2">GW1C4-4</strain>
    </source>
</reference>
<comment type="caution">
    <text evidence="2">The sequence shown here is derived from an EMBL/GenBank/DDBJ whole genome shotgun (WGS) entry which is preliminary data.</text>
</comment>
<sequence length="45" mass="4645">MLATLGFVATFALVFVGASVETVFLAALIAIASLGVEIHSLNRLP</sequence>
<keyword evidence="1" id="KW-1133">Transmembrane helix</keyword>